<dbReference type="PANTHER" id="PTHR38481:SF1">
    <property type="entry name" value="HYALURONATE LYASE"/>
    <property type="match status" value="1"/>
</dbReference>
<evidence type="ECO:0000259" key="5">
    <source>
        <dbReference type="Pfam" id="PF02278"/>
    </source>
</evidence>
<dbReference type="Gene3D" id="1.50.10.100">
    <property type="entry name" value="Chondroitin AC/alginate lyase"/>
    <property type="match status" value="1"/>
</dbReference>
<evidence type="ECO:0000259" key="6">
    <source>
        <dbReference type="Pfam" id="PF02884"/>
    </source>
</evidence>
<dbReference type="CDD" id="cd01083">
    <property type="entry name" value="GAG_Lyase"/>
    <property type="match status" value="1"/>
</dbReference>
<keyword evidence="2" id="KW-0732">Signal</keyword>
<dbReference type="GO" id="GO:0016837">
    <property type="term" value="F:carbon-oxygen lyase activity, acting on polysaccharides"/>
    <property type="evidence" value="ECO:0007669"/>
    <property type="project" value="UniProtKB-ARBA"/>
</dbReference>
<keyword evidence="3 8" id="KW-0456">Lyase</keyword>
<evidence type="ECO:0000256" key="1">
    <source>
        <dbReference type="ARBA" id="ARBA00006699"/>
    </source>
</evidence>
<evidence type="ECO:0000313" key="8">
    <source>
        <dbReference type="EMBL" id="QKM67292.1"/>
    </source>
</evidence>
<reference evidence="8 9" key="1">
    <citation type="journal article" date="2012" name="J. Bacteriol.">
        <title>Draft genome of Streptomyces tsukubaensis NRRL 18488, the producer of the clinically important immunosuppressant tacrolimus (FK506).</title>
        <authorList>
            <person name="Barreiro C."/>
            <person name="Prieto C."/>
            <person name="Sola-Landa A."/>
            <person name="Solera E."/>
            <person name="Martinez-Castro M."/>
            <person name="Perez-Redondo R."/>
            <person name="Garcia-Estrada C."/>
            <person name="Aparicio J.F."/>
            <person name="Fernandez-Martinez L.T."/>
            <person name="Santos-Aberturas J."/>
            <person name="Salehi-Najafabadi Z."/>
            <person name="Rodriguez-Garcia A."/>
            <person name="Tauch A."/>
            <person name="Martin J.F."/>
        </authorList>
    </citation>
    <scope>NUCLEOTIDE SEQUENCE [LARGE SCALE GENOMIC DNA]</scope>
    <source>
        <strain evidence="9">DSM 42081 / NBRC 108919 / NRRL 18488 / 9993</strain>
    </source>
</reference>
<feature type="domain" description="Polysaccharide lyase family 8 central" evidence="5">
    <location>
        <begin position="406"/>
        <end position="650"/>
    </location>
</feature>
<evidence type="ECO:0000256" key="3">
    <source>
        <dbReference type="ARBA" id="ARBA00023239"/>
    </source>
</evidence>
<dbReference type="NCBIfam" id="TIGR01409">
    <property type="entry name" value="TAT_signal_seq"/>
    <property type="match status" value="1"/>
</dbReference>
<feature type="active site" evidence="4">
    <location>
        <position position="261"/>
    </location>
</feature>
<dbReference type="InterPro" id="IPR014718">
    <property type="entry name" value="GH-type_carb-bd"/>
</dbReference>
<protein>
    <submittedName>
        <fullName evidence="8">Lyase</fullName>
    </submittedName>
</protein>
<dbReference type="GO" id="GO:0005975">
    <property type="term" value="P:carbohydrate metabolic process"/>
    <property type="evidence" value="ECO:0007669"/>
    <property type="project" value="InterPro"/>
</dbReference>
<accession>I2N6W5</accession>
<dbReference type="Pfam" id="PF08124">
    <property type="entry name" value="Lyase_8_N"/>
    <property type="match status" value="1"/>
</dbReference>
<dbReference type="AlphaFoldDB" id="I2N6W5"/>
<feature type="domain" description="Polysaccharide lyase 8 N-terminal alpha-helical" evidence="7">
    <location>
        <begin position="42"/>
        <end position="364"/>
    </location>
</feature>
<dbReference type="InterPro" id="IPR038970">
    <property type="entry name" value="Lyase_8"/>
</dbReference>
<dbReference type="PANTHER" id="PTHR38481">
    <property type="entry name" value="HYALURONATE LYASE"/>
    <property type="match status" value="1"/>
</dbReference>
<organism evidence="8 9">
    <name type="scientific">Streptomyces tsukubensis (strain DSM 42081 / NBRC 108919 / NRRL 18488 / 9993)</name>
    <dbReference type="NCBI Taxonomy" id="1114943"/>
    <lineage>
        <taxon>Bacteria</taxon>
        <taxon>Bacillati</taxon>
        <taxon>Actinomycetota</taxon>
        <taxon>Actinomycetes</taxon>
        <taxon>Kitasatosporales</taxon>
        <taxon>Streptomycetaceae</taxon>
        <taxon>Streptomyces</taxon>
    </lineage>
</organism>
<dbReference type="PROSITE" id="PS51318">
    <property type="entry name" value="TAT"/>
    <property type="match status" value="1"/>
</dbReference>
<dbReference type="SUPFAM" id="SSF49863">
    <property type="entry name" value="Hyaluronate lyase-like, C-terminal domain"/>
    <property type="match status" value="1"/>
</dbReference>
<dbReference type="EMBL" id="CP029159">
    <property type="protein sequence ID" value="QKM67292.1"/>
    <property type="molecule type" value="Genomic_DNA"/>
</dbReference>
<evidence type="ECO:0000256" key="2">
    <source>
        <dbReference type="ARBA" id="ARBA00022729"/>
    </source>
</evidence>
<dbReference type="InterPro" id="IPR006311">
    <property type="entry name" value="TAT_signal"/>
</dbReference>
<dbReference type="Proteomes" id="UP000005940">
    <property type="component" value="Chromosome"/>
</dbReference>
<dbReference type="SUPFAM" id="SSF48230">
    <property type="entry name" value="Chondroitin AC/alginate lyase"/>
    <property type="match status" value="1"/>
</dbReference>
<dbReference type="InterPro" id="IPR011013">
    <property type="entry name" value="Gal_mutarotase_sf_dom"/>
</dbReference>
<proteinExistence type="inferred from homology"/>
<dbReference type="Gene3D" id="2.70.98.10">
    <property type="match status" value="1"/>
</dbReference>
<dbReference type="RefSeq" id="WP_006346358.1">
    <property type="nucleotide sequence ID" value="NZ_CP029159.1"/>
</dbReference>
<comment type="similarity">
    <text evidence="1">Belongs to the polysaccharide lyase 8 family.</text>
</comment>
<gene>
    <name evidence="8" type="ORF">STSU_009015</name>
</gene>
<dbReference type="GO" id="GO:0005576">
    <property type="term" value="C:extracellular region"/>
    <property type="evidence" value="ECO:0007669"/>
    <property type="project" value="InterPro"/>
</dbReference>
<dbReference type="Pfam" id="PF02278">
    <property type="entry name" value="Lyase_8"/>
    <property type="match status" value="1"/>
</dbReference>
<dbReference type="Pfam" id="PF02884">
    <property type="entry name" value="Lyase_8_C"/>
    <property type="match status" value="1"/>
</dbReference>
<evidence type="ECO:0000259" key="7">
    <source>
        <dbReference type="Pfam" id="PF08124"/>
    </source>
</evidence>
<name>I2N6W5_STRT9</name>
<dbReference type="InterPro" id="IPR004103">
    <property type="entry name" value="Lyase_8_C"/>
</dbReference>
<dbReference type="Gene3D" id="2.60.220.10">
    <property type="entry name" value="Polysaccharide lyase family 8-like, C-terminal"/>
    <property type="match status" value="1"/>
</dbReference>
<sequence>MPQPLWSRRSFVTAAGTAGALAALAPAAPAPPDPYELLRNRWLEISLGSGYDPAAEPYASRIAETTRLAAVHRAALAPGPGSLWPDLPLLPPAPPAHITRSFARLWVMAQAYTYGTGDGSGLLADTVHGLGHVTALAYHPGNEPRGNWWEWRIGSPRLLMDLVAVLHDHLSADAIATACAAVDHFVPDSLLTDYSGISTGANRVDLCRSTALRGILGRAPQRIALARTALSPVFPYVTEGDGLYADGSYVQHTRVPYTGTYGQVLLDGLARLFALLDGSPWEITDPARRNVLDSVDRAFSPLIHNGLIMDSVNGRAVSRGLGRDDDRRILRGDHYHGHAVIAAIALLARGAPPADRDRWYARIKGWAARDTTGSLLISPRHGTADLARLAAAAAAPVPTAPRATGHTLFAAMDRAVHRRPGWTVNIAMASDRTAYYECGNGEHPRGWHTGAGMVLWWPEHSLGDQYTDWFWPTADPYRMPGTTVSTRRLADFAGGEWGEPRPAARWAGGVTDGTYAAVGQDLRGLGSTLRARKSWFCADDAVVCLGAGISCTDGVPVETVVDHRNLGASGRARYRYGARWAHLEGHGGWVLPGGTRRLHSRHEDRAGAWADINTGGSAERVTRRYRTLWLDHGTDPVDASYLYLLMPAASPARTAARAADPHWLTVLANDARCQAVALASLGLTAANFFATGTVGPLTASAPLSVLIREQGREAALWLADPERSRSPVEIVWRRPVRAVESRDPAIEVLATGAAVRLRLHPGTAGTSRGCRMALG</sequence>
<dbReference type="InterPro" id="IPR008929">
    <property type="entry name" value="Chondroitin_lyas"/>
</dbReference>
<dbReference type="GO" id="GO:0030246">
    <property type="term" value="F:carbohydrate binding"/>
    <property type="evidence" value="ECO:0007669"/>
    <property type="project" value="InterPro"/>
</dbReference>
<feature type="active site" evidence="4">
    <location>
        <position position="252"/>
    </location>
</feature>
<dbReference type="InterPro" id="IPR011071">
    <property type="entry name" value="Lyase_8-like_C"/>
</dbReference>
<evidence type="ECO:0000313" key="9">
    <source>
        <dbReference type="Proteomes" id="UP000005940"/>
    </source>
</evidence>
<feature type="domain" description="Polysaccharide lyase family 8 C-terminal" evidence="6">
    <location>
        <begin position="665"/>
        <end position="728"/>
    </location>
</feature>
<dbReference type="SUPFAM" id="SSF74650">
    <property type="entry name" value="Galactose mutarotase-like"/>
    <property type="match status" value="1"/>
</dbReference>
<keyword evidence="9" id="KW-1185">Reference proteome</keyword>
<evidence type="ECO:0000256" key="4">
    <source>
        <dbReference type="PIRSR" id="PIRSR638970-1"/>
    </source>
</evidence>
<feature type="active site" evidence="4">
    <location>
        <position position="315"/>
    </location>
</feature>
<dbReference type="InterPro" id="IPR019546">
    <property type="entry name" value="TAT_signal_bac_arc"/>
</dbReference>
<dbReference type="InterPro" id="IPR003159">
    <property type="entry name" value="Lyase_8_central_dom"/>
</dbReference>
<dbReference type="InterPro" id="IPR012970">
    <property type="entry name" value="Lyase_8_alpha_N"/>
</dbReference>